<sequence length="355" mass="39271">MREMPSSTTFFKASLLLAYALYLFPGTQAAAIKRRAVGIPASVPQFALDYAPIVYLHSDDMYRPSDIGSMLANTRPRIDHGAIQDAPSSITLDNLDKLNDYKDGGQGVYLTSNKQVAADTEQEWLKGVTPDKDGLTKDAVSAAVIVNEKDNGVTDVFYCYFYNFNAGPPIKILGIELIFGNHVGDWEHNMVRFKNGEPTGVYYSQHAGGQVFAYGATRKKGKRPLAYSAKGSHANYATDGIHDHTIPHLNLPGSLFLVDQTDHGHMWDPIRSAYFYKFKDGKFTAYDDSTPVNWLYYKGKWGDQEQPRDNPNQMMAFGHAKFGGGPTGPLDKGLERKGMCADGVRACWTMPFLAA</sequence>
<organism evidence="2 3">
    <name type="scientific">Orbilia ellipsospora</name>
    <dbReference type="NCBI Taxonomy" id="2528407"/>
    <lineage>
        <taxon>Eukaryota</taxon>
        <taxon>Fungi</taxon>
        <taxon>Dikarya</taxon>
        <taxon>Ascomycota</taxon>
        <taxon>Pezizomycotina</taxon>
        <taxon>Orbiliomycetes</taxon>
        <taxon>Orbiliales</taxon>
        <taxon>Orbiliaceae</taxon>
        <taxon>Orbilia</taxon>
    </lineage>
</organism>
<proteinExistence type="predicted"/>
<evidence type="ECO:0000313" key="3">
    <source>
        <dbReference type="Proteomes" id="UP001365542"/>
    </source>
</evidence>
<feature type="signal peptide" evidence="1">
    <location>
        <begin position="1"/>
        <end position="29"/>
    </location>
</feature>
<keyword evidence="3" id="KW-1185">Reference proteome</keyword>
<dbReference type="Proteomes" id="UP001365542">
    <property type="component" value="Unassembled WGS sequence"/>
</dbReference>
<dbReference type="PANTHER" id="PTHR48174">
    <property type="entry name" value="DUF946 FAMILY PROTEIN"/>
    <property type="match status" value="1"/>
</dbReference>
<comment type="caution">
    <text evidence="2">The sequence shown here is derived from an EMBL/GenBank/DDBJ whole genome shotgun (WGS) entry which is preliminary data.</text>
</comment>
<reference evidence="2 3" key="1">
    <citation type="submission" date="2019-10" db="EMBL/GenBank/DDBJ databases">
        <authorList>
            <person name="Palmer J.M."/>
        </authorList>
    </citation>
    <scope>NUCLEOTIDE SEQUENCE [LARGE SCALE GENOMIC DNA]</scope>
    <source>
        <strain evidence="2 3">TWF694</strain>
    </source>
</reference>
<keyword evidence="1" id="KW-0732">Signal</keyword>
<name>A0AAV9XAT0_9PEZI</name>
<accession>A0AAV9XAT0</accession>
<dbReference type="PANTHER" id="PTHR48174:SF5">
    <property type="entry name" value="VACUOLAR PROTEIN SORTING-ASSOCIATED PROTEIN 62"/>
    <property type="match status" value="1"/>
</dbReference>
<dbReference type="Pfam" id="PF06101">
    <property type="entry name" value="Vps62"/>
    <property type="match status" value="1"/>
</dbReference>
<gene>
    <name evidence="2" type="ORF">TWF694_009441</name>
</gene>
<protein>
    <recommendedName>
        <fullName evidence="4">Vacuolar protein sorting-associated protein 62</fullName>
    </recommendedName>
</protein>
<evidence type="ECO:0000256" key="1">
    <source>
        <dbReference type="SAM" id="SignalP"/>
    </source>
</evidence>
<feature type="chain" id="PRO_5043418202" description="Vacuolar protein sorting-associated protein 62" evidence="1">
    <location>
        <begin position="30"/>
        <end position="355"/>
    </location>
</feature>
<dbReference type="EMBL" id="JAVHJO010000006">
    <property type="protein sequence ID" value="KAK6539199.1"/>
    <property type="molecule type" value="Genomic_DNA"/>
</dbReference>
<evidence type="ECO:0000313" key="2">
    <source>
        <dbReference type="EMBL" id="KAK6539199.1"/>
    </source>
</evidence>
<dbReference type="AlphaFoldDB" id="A0AAV9XAT0"/>
<evidence type="ECO:0008006" key="4">
    <source>
        <dbReference type="Google" id="ProtNLM"/>
    </source>
</evidence>
<dbReference type="InterPro" id="IPR009291">
    <property type="entry name" value="Vps62"/>
</dbReference>